<dbReference type="HOGENOM" id="CLU_1045735_0_0_1"/>
<accession>F0URM1</accession>
<evidence type="ECO:0000313" key="2">
    <source>
        <dbReference type="Proteomes" id="UP000008142"/>
    </source>
</evidence>
<sequence length="266" mass="29902">MWNLAGRLEAKHGRNVGIMLAGFEERFHVSLVAPTRTLFLLLTVFAGGVNPFLLGTVKQDTQQQPWRRYVRDTIGIVVADSMDAIDPSSISIHEIWRRYRVQLSNSRSTLSLANFHSHDDDDHHVSLQSRRDLEPVGKERISPWPVHAHPKYPSGIPPCPGKIGKGDNAYRCEFIRMISKFFSLSFSEILRRTQIAHGHSTVGRDIQYLSCDPAWILTASISHNVMFRDNGQPSLAHFSFKRNGGMWGNLADSIAFPTHSSVSATD</sequence>
<evidence type="ECO:0000313" key="1">
    <source>
        <dbReference type="EMBL" id="EGC48548.1"/>
    </source>
</evidence>
<dbReference type="Proteomes" id="UP000008142">
    <property type="component" value="Unassembled WGS sequence"/>
</dbReference>
<gene>
    <name evidence="1" type="ORF">HCEG_07763</name>
</gene>
<organism evidence="2">
    <name type="scientific">Ajellomyces capsulatus (strain H88)</name>
    <name type="common">Darling's disease fungus</name>
    <name type="synonym">Histoplasma capsulatum</name>
    <dbReference type="NCBI Taxonomy" id="544711"/>
    <lineage>
        <taxon>Eukaryota</taxon>
        <taxon>Fungi</taxon>
        <taxon>Dikarya</taxon>
        <taxon>Ascomycota</taxon>
        <taxon>Pezizomycotina</taxon>
        <taxon>Eurotiomycetes</taxon>
        <taxon>Eurotiomycetidae</taxon>
        <taxon>Onygenales</taxon>
        <taxon>Ajellomycetaceae</taxon>
        <taxon>Histoplasma</taxon>
    </lineage>
</organism>
<dbReference type="EMBL" id="DS990641">
    <property type="protein sequence ID" value="EGC48548.1"/>
    <property type="molecule type" value="Genomic_DNA"/>
</dbReference>
<protein>
    <submittedName>
        <fullName evidence="1">Predicted protein</fullName>
    </submittedName>
</protein>
<name>F0URM1_AJEC8</name>
<proteinExistence type="predicted"/>
<dbReference type="AlphaFoldDB" id="F0URM1"/>
<dbReference type="OMA" id="ISIHEIW"/>
<reference evidence="2" key="1">
    <citation type="submission" date="2008-07" db="EMBL/GenBank/DDBJ databases">
        <title>Annotation of Ajellomyces capsulatus strain H88.</title>
        <authorList>
            <person name="Champion M."/>
            <person name="Cuomo C."/>
            <person name="Ma L.-J."/>
            <person name="Henn M.R."/>
            <person name="Sil A."/>
            <person name="Goldman B."/>
            <person name="Young S.K."/>
            <person name="Kodira C.D."/>
            <person name="Zeng Q."/>
            <person name="Koehrsen M."/>
            <person name="Alvarado L."/>
            <person name="Berlin A."/>
            <person name="Borenstein D."/>
            <person name="Chen Z."/>
            <person name="Engels R."/>
            <person name="Freedman E."/>
            <person name="Gellesch M."/>
            <person name="Goldberg J."/>
            <person name="Griggs A."/>
            <person name="Gujja S."/>
            <person name="Heiman D."/>
            <person name="Hepburn T."/>
            <person name="Howarth C."/>
            <person name="Jen D."/>
            <person name="Larson L."/>
            <person name="Lewis B."/>
            <person name="Mehta T."/>
            <person name="Park D."/>
            <person name="Pearson M."/>
            <person name="Roberts A."/>
            <person name="Saif S."/>
            <person name="Shea T."/>
            <person name="Shenoy N."/>
            <person name="Sisk P."/>
            <person name="Stolte C."/>
            <person name="Sykes S."/>
            <person name="Walk T."/>
            <person name="White J."/>
            <person name="Yandava C."/>
            <person name="Klein B."/>
            <person name="McEwen J.G."/>
            <person name="Puccia R."/>
            <person name="Goldman G.H."/>
            <person name="Felipe M.S."/>
            <person name="Nino-Vega G."/>
            <person name="San-Blas G."/>
            <person name="Taylor J."/>
            <person name="Mendoza L."/>
            <person name="Galagan J."/>
            <person name="Nusbaum C."/>
            <person name="Birren B."/>
        </authorList>
    </citation>
    <scope>NUCLEOTIDE SEQUENCE [LARGE SCALE GENOMIC DNA]</scope>
    <source>
        <strain evidence="2">H88</strain>
    </source>
</reference>